<feature type="compositionally biased region" description="Polar residues" evidence="1">
    <location>
        <begin position="142"/>
        <end position="154"/>
    </location>
</feature>
<dbReference type="OrthoDB" id="3438340at2759"/>
<feature type="compositionally biased region" description="Basic residues" evidence="1">
    <location>
        <begin position="326"/>
        <end position="344"/>
    </location>
</feature>
<dbReference type="InterPro" id="IPR021641">
    <property type="entry name" value="DUF3245"/>
</dbReference>
<feature type="region of interest" description="Disordered" evidence="1">
    <location>
        <begin position="234"/>
        <end position="344"/>
    </location>
</feature>
<name>A0A1J8QIM9_9AGAM</name>
<dbReference type="EMBL" id="LVVM01005972">
    <property type="protein sequence ID" value="OJA09298.1"/>
    <property type="molecule type" value="Genomic_DNA"/>
</dbReference>
<dbReference type="AlphaFoldDB" id="A0A1J8QIM9"/>
<feature type="compositionally biased region" description="Basic and acidic residues" evidence="1">
    <location>
        <begin position="95"/>
        <end position="116"/>
    </location>
</feature>
<evidence type="ECO:0000313" key="3">
    <source>
        <dbReference type="Proteomes" id="UP000183567"/>
    </source>
</evidence>
<dbReference type="Pfam" id="PF11595">
    <property type="entry name" value="DUF3245"/>
    <property type="match status" value="1"/>
</dbReference>
<evidence type="ECO:0000313" key="2">
    <source>
        <dbReference type="EMBL" id="OJA09298.1"/>
    </source>
</evidence>
<organism evidence="2 3">
    <name type="scientific">Rhizopogon vesiculosus</name>
    <dbReference type="NCBI Taxonomy" id="180088"/>
    <lineage>
        <taxon>Eukaryota</taxon>
        <taxon>Fungi</taxon>
        <taxon>Dikarya</taxon>
        <taxon>Basidiomycota</taxon>
        <taxon>Agaricomycotina</taxon>
        <taxon>Agaricomycetes</taxon>
        <taxon>Agaricomycetidae</taxon>
        <taxon>Boletales</taxon>
        <taxon>Suillineae</taxon>
        <taxon>Rhizopogonaceae</taxon>
        <taxon>Rhizopogon</taxon>
    </lineage>
</organism>
<feature type="compositionally biased region" description="Basic and acidic residues" evidence="1">
    <location>
        <begin position="311"/>
        <end position="322"/>
    </location>
</feature>
<accession>A0A1J8QIM9</accession>
<feature type="compositionally biased region" description="Basic and acidic residues" evidence="1">
    <location>
        <begin position="155"/>
        <end position="166"/>
    </location>
</feature>
<feature type="compositionally biased region" description="Low complexity" evidence="1">
    <location>
        <begin position="246"/>
        <end position="263"/>
    </location>
</feature>
<feature type="region of interest" description="Disordered" evidence="1">
    <location>
        <begin position="87"/>
        <end position="207"/>
    </location>
</feature>
<dbReference type="Proteomes" id="UP000183567">
    <property type="component" value="Unassembled WGS sequence"/>
</dbReference>
<protein>
    <submittedName>
        <fullName evidence="2">Uncharacterized protein</fullName>
    </submittedName>
</protein>
<feature type="compositionally biased region" description="Polar residues" evidence="1">
    <location>
        <begin position="174"/>
        <end position="183"/>
    </location>
</feature>
<proteinExistence type="predicted"/>
<keyword evidence="3" id="KW-1185">Reference proteome</keyword>
<reference evidence="2 3" key="1">
    <citation type="submission" date="2016-03" db="EMBL/GenBank/DDBJ databases">
        <title>Comparative genomics of the ectomycorrhizal sister species Rhizopogon vinicolor and Rhizopogon vesiculosus (Basidiomycota: Boletales) reveals a divergence of the mating type B locus.</title>
        <authorList>
            <person name="Mujic A.B."/>
            <person name="Kuo A."/>
            <person name="Tritt A."/>
            <person name="Lipzen A."/>
            <person name="Chen C."/>
            <person name="Johnson J."/>
            <person name="Sharma A."/>
            <person name="Barry K."/>
            <person name="Grigoriev I.V."/>
            <person name="Spatafora J.W."/>
        </authorList>
    </citation>
    <scope>NUCLEOTIDE SEQUENCE [LARGE SCALE GENOMIC DNA]</scope>
    <source>
        <strain evidence="2 3">AM-OR11-056</strain>
    </source>
</reference>
<comment type="caution">
    <text evidence="2">The sequence shown here is derived from an EMBL/GenBank/DDBJ whole genome shotgun (WGS) entry which is preliminary data.</text>
</comment>
<gene>
    <name evidence="2" type="ORF">AZE42_03118</name>
</gene>
<evidence type="ECO:0000256" key="1">
    <source>
        <dbReference type="SAM" id="MobiDB-lite"/>
    </source>
</evidence>
<sequence length="344" mass="37520">MSTMDMVADDDIDTETLQAQINMSMSFAEDLVSSWIKPAHKANLGKSTVDAQKLLDEQLRRPPRLGVGAPIPESSTSARDAARLKHQLIGKGKKRAPEDETSIKLGHHSEEEERRGGTVKKKMKLDPFAGRSKTKAKFDANSVPQSTRNPSSPRRQVDGRDSKTGADDQEQDLDGQSMSSSLVPSIIDADSSTKKKRRKHCVTGREADMSFQEKAILQSPQTSQAITTLEQCSSNRSLTTDTPPLIGSSSSSVSFSISGPFSSALQPDVKRHGELNVPDMSTKHPVPPLPAPQSTEGLRLSVPLLNLDGPPARRDEPGKDDNPGSPKKKRKRRKKKKHPIKVDG</sequence>